<dbReference type="KEGG" id="gce:KYE46_01630"/>
<name>A0A8F6TXX7_9RHOB</name>
<reference evidence="3 4" key="1">
    <citation type="submission" date="2021-07" db="EMBL/GenBank/DDBJ databases">
        <title>A novel Jannaschia species isolated from marine dinoflagellate Ceratoperidinium margalefii.</title>
        <authorList>
            <person name="Jiang Y."/>
            <person name="Li Z."/>
        </authorList>
    </citation>
    <scope>NUCLEOTIDE SEQUENCE [LARGE SCALE GENOMIC DNA]</scope>
    <source>
        <strain evidence="3 4">J12C1-MA-4</strain>
    </source>
</reference>
<dbReference type="Proteomes" id="UP000825009">
    <property type="component" value="Chromosome"/>
</dbReference>
<accession>A0A8F6TXX7</accession>
<keyword evidence="1" id="KW-0560">Oxidoreductase</keyword>
<dbReference type="InterPro" id="IPR050523">
    <property type="entry name" value="AKR_Detox_Biosynth"/>
</dbReference>
<dbReference type="GO" id="GO:0005829">
    <property type="term" value="C:cytosol"/>
    <property type="evidence" value="ECO:0007669"/>
    <property type="project" value="TreeGrafter"/>
</dbReference>
<dbReference type="Pfam" id="PF00248">
    <property type="entry name" value="Aldo_ket_red"/>
    <property type="match status" value="1"/>
</dbReference>
<dbReference type="FunFam" id="3.20.20.100:FF:000004">
    <property type="entry name" value="Oxidoreductase, aldo/keto reductase"/>
    <property type="match status" value="1"/>
</dbReference>
<keyword evidence="4" id="KW-1185">Reference proteome</keyword>
<dbReference type="GO" id="GO:0016491">
    <property type="term" value="F:oxidoreductase activity"/>
    <property type="evidence" value="ECO:0007669"/>
    <property type="project" value="UniProtKB-KW"/>
</dbReference>
<feature type="domain" description="NADP-dependent oxidoreductase" evidence="2">
    <location>
        <begin position="18"/>
        <end position="319"/>
    </location>
</feature>
<sequence>MSDMTYTRLGNSGLVVSRMALGTMTFNLGADFIPGVANVGQDEATRMVQTALDHGVNFFDSADGYSDGQAEIALGTALAGKRQDAVICTKVGFRKGDAITDAGLSRRHLMTSVDGCLERLETDYIDLLVVHKTDVFTPLEETLQALDDLVRSGKVRYVGCSNWPAWEVARAVEFQRANGMAQYVAGQYLYNAAARDIEVDVLRMTEQFGLSLMAWSPLAGGLLTGKYDLDRLEDGDGRMASGDFLQIPRPQAEAVLSALENAARSHDLTIAQTALAWIVNKRRNHTVLVGASSTEQLEKSLKAGSITLNSDEMSAIDAAAPPPRRYPEWFADMMLDDMHKDALT</sequence>
<protein>
    <submittedName>
        <fullName evidence="3">Aldo/keto reductase</fullName>
    </submittedName>
</protein>
<dbReference type="PANTHER" id="PTHR43364:SF18">
    <property type="entry name" value="OXIDOREDUCTASE"/>
    <property type="match status" value="1"/>
</dbReference>
<evidence type="ECO:0000313" key="4">
    <source>
        <dbReference type="Proteomes" id="UP000825009"/>
    </source>
</evidence>
<evidence type="ECO:0000313" key="3">
    <source>
        <dbReference type="EMBL" id="QXT39989.1"/>
    </source>
</evidence>
<dbReference type="EMBL" id="CP079194">
    <property type="protein sequence ID" value="QXT39989.1"/>
    <property type="molecule type" value="Genomic_DNA"/>
</dbReference>
<evidence type="ECO:0000256" key="1">
    <source>
        <dbReference type="ARBA" id="ARBA00023002"/>
    </source>
</evidence>
<dbReference type="AlphaFoldDB" id="A0A8F6TXX7"/>
<evidence type="ECO:0000259" key="2">
    <source>
        <dbReference type="Pfam" id="PF00248"/>
    </source>
</evidence>
<proteinExistence type="predicted"/>
<dbReference type="InterPro" id="IPR023210">
    <property type="entry name" value="NADP_OxRdtase_dom"/>
</dbReference>
<organism evidence="3 4">
    <name type="scientific">Gymnodinialimonas ceratoperidinii</name>
    <dbReference type="NCBI Taxonomy" id="2856823"/>
    <lineage>
        <taxon>Bacteria</taxon>
        <taxon>Pseudomonadati</taxon>
        <taxon>Pseudomonadota</taxon>
        <taxon>Alphaproteobacteria</taxon>
        <taxon>Rhodobacterales</taxon>
        <taxon>Paracoccaceae</taxon>
        <taxon>Gymnodinialimonas</taxon>
    </lineage>
</organism>
<dbReference type="RefSeq" id="WP_219003011.1">
    <property type="nucleotide sequence ID" value="NZ_CP079194.1"/>
</dbReference>
<dbReference type="PANTHER" id="PTHR43364">
    <property type="entry name" value="NADH-SPECIFIC METHYLGLYOXAL REDUCTASE-RELATED"/>
    <property type="match status" value="1"/>
</dbReference>
<gene>
    <name evidence="3" type="ORF">KYE46_01630</name>
</gene>